<feature type="region of interest" description="Disordered" evidence="1">
    <location>
        <begin position="28"/>
        <end position="61"/>
    </location>
</feature>
<dbReference type="Proteomes" id="UP000001283">
    <property type="component" value="Chromosome"/>
</dbReference>
<evidence type="ECO:0000256" key="1">
    <source>
        <dbReference type="SAM" id="MobiDB-lite"/>
    </source>
</evidence>
<sequence>MILVKRTYLLFISLLTIVLIVAGCSGNASKNTSSEKEGKEGGTLNVASQSEPATLDAQITGDSDVKDATRSIYEGLMILDDKGNPKPDLASKVDISDDKKHTRSN</sequence>
<reference evidence="2 3" key="1">
    <citation type="journal article" date="2011" name="J. Bacteriol.">
        <title>Complete genome sequence of the industrial strain Bacillus megaterium WSH-002.</title>
        <authorList>
            <person name="Liu L."/>
            <person name="Li Y."/>
            <person name="Zhang J."/>
            <person name="Zou W."/>
            <person name="Zhou Z."/>
            <person name="Liu J."/>
            <person name="Li X."/>
            <person name="Wang L."/>
            <person name="Chen J."/>
        </authorList>
    </citation>
    <scope>NUCLEOTIDE SEQUENCE [LARGE SCALE GENOMIC DNA]</scope>
    <source>
        <strain evidence="2 3">WSH-002</strain>
    </source>
</reference>
<dbReference type="EMBL" id="CP003017">
    <property type="protein sequence ID" value="AEN90295.1"/>
    <property type="molecule type" value="Genomic_DNA"/>
</dbReference>
<dbReference type="KEGG" id="bmh:BMWSH_3413"/>
<dbReference type="AlphaFoldDB" id="A0A8D3X0P0"/>
<organism evidence="2 3">
    <name type="scientific">Priestia megaterium (strain WSH-002)</name>
    <name type="common">Bacillus megaterium</name>
    <dbReference type="NCBI Taxonomy" id="1006007"/>
    <lineage>
        <taxon>Bacteria</taxon>
        <taxon>Bacillati</taxon>
        <taxon>Bacillota</taxon>
        <taxon>Bacilli</taxon>
        <taxon>Bacillales</taxon>
        <taxon>Bacillaceae</taxon>
        <taxon>Priestia</taxon>
    </lineage>
</organism>
<proteinExistence type="predicted"/>
<gene>
    <name evidence="2" type="ORF">BMWSH_3413</name>
</gene>
<evidence type="ECO:0000313" key="3">
    <source>
        <dbReference type="Proteomes" id="UP000001283"/>
    </source>
</evidence>
<feature type="region of interest" description="Disordered" evidence="1">
    <location>
        <begin position="81"/>
        <end position="105"/>
    </location>
</feature>
<dbReference type="PROSITE" id="PS51257">
    <property type="entry name" value="PROKAR_LIPOPROTEIN"/>
    <property type="match status" value="1"/>
</dbReference>
<evidence type="ECO:0000313" key="2">
    <source>
        <dbReference type="EMBL" id="AEN90295.1"/>
    </source>
</evidence>
<dbReference type="SUPFAM" id="SSF53850">
    <property type="entry name" value="Periplasmic binding protein-like II"/>
    <property type="match status" value="1"/>
</dbReference>
<dbReference type="Gene3D" id="3.40.190.10">
    <property type="entry name" value="Periplasmic binding protein-like II"/>
    <property type="match status" value="1"/>
</dbReference>
<name>A0A8D3X0P0_PRIMW</name>
<protein>
    <submittedName>
        <fullName evidence="2">Dipeptide ABC transporter, dipeptide-binding protein</fullName>
    </submittedName>
</protein>
<accession>A0A8D3X0P0</accession>